<evidence type="ECO:0000313" key="2">
    <source>
        <dbReference type="EMBL" id="OMP05139.1"/>
    </source>
</evidence>
<name>A0A1R3KDM1_9ROSI</name>
<dbReference type="EMBL" id="AWUE01014097">
    <property type="protein sequence ID" value="OMP05139.1"/>
    <property type="molecule type" value="Genomic_DNA"/>
</dbReference>
<gene>
    <name evidence="2" type="ORF">COLO4_09019</name>
</gene>
<sequence>MKQPQDPKLPKSVQSLESENSKEAEKRKSTELLPQVSNGAKMCKGPPKLHTRNVLEHVRRIELAVELASLSFQGTTLLLFFLTA</sequence>
<protein>
    <submittedName>
        <fullName evidence="2">NBS-LRR resistance protein</fullName>
    </submittedName>
</protein>
<reference evidence="3" key="1">
    <citation type="submission" date="2013-09" db="EMBL/GenBank/DDBJ databases">
        <title>Corchorus olitorius genome sequencing.</title>
        <authorList>
            <person name="Alam M."/>
            <person name="Haque M.S."/>
            <person name="Islam M.S."/>
            <person name="Emdad E.M."/>
            <person name="Islam M.M."/>
            <person name="Ahmed B."/>
            <person name="Halim A."/>
            <person name="Hossen Q.M.M."/>
            <person name="Hossain M.Z."/>
            <person name="Ahmed R."/>
            <person name="Khan M.M."/>
            <person name="Islam R."/>
            <person name="Rashid M.M."/>
            <person name="Khan S.A."/>
            <person name="Rahman M.S."/>
            <person name="Alam M."/>
            <person name="Yahiya A.S."/>
            <person name="Khan M.S."/>
            <person name="Azam M.S."/>
            <person name="Haque T."/>
            <person name="Lashkar M.Z.H."/>
            <person name="Akhand A.I."/>
            <person name="Morshed G."/>
            <person name="Roy S."/>
            <person name="Uddin K.S."/>
            <person name="Rabeya T."/>
            <person name="Hossain A.S."/>
            <person name="Chowdhury A."/>
            <person name="Snigdha A.R."/>
            <person name="Mortoza M.S."/>
            <person name="Matin S.A."/>
            <person name="Hoque S.M.E."/>
            <person name="Islam M.K."/>
            <person name="Roy D.K."/>
            <person name="Haider R."/>
            <person name="Moosa M.M."/>
            <person name="Elias S.M."/>
            <person name="Hasan A.M."/>
            <person name="Jahan S."/>
            <person name="Shafiuddin M."/>
            <person name="Mahmood N."/>
            <person name="Shommy N.S."/>
        </authorList>
    </citation>
    <scope>NUCLEOTIDE SEQUENCE [LARGE SCALE GENOMIC DNA]</scope>
    <source>
        <strain evidence="3">cv. O-4</strain>
    </source>
</reference>
<feature type="compositionally biased region" description="Basic and acidic residues" evidence="1">
    <location>
        <begin position="19"/>
        <end position="30"/>
    </location>
</feature>
<evidence type="ECO:0000256" key="1">
    <source>
        <dbReference type="SAM" id="MobiDB-lite"/>
    </source>
</evidence>
<proteinExistence type="predicted"/>
<feature type="region of interest" description="Disordered" evidence="1">
    <location>
        <begin position="1"/>
        <end position="48"/>
    </location>
</feature>
<evidence type="ECO:0000313" key="3">
    <source>
        <dbReference type="Proteomes" id="UP000187203"/>
    </source>
</evidence>
<dbReference type="Proteomes" id="UP000187203">
    <property type="component" value="Unassembled WGS sequence"/>
</dbReference>
<organism evidence="2 3">
    <name type="scientific">Corchorus olitorius</name>
    <dbReference type="NCBI Taxonomy" id="93759"/>
    <lineage>
        <taxon>Eukaryota</taxon>
        <taxon>Viridiplantae</taxon>
        <taxon>Streptophyta</taxon>
        <taxon>Embryophyta</taxon>
        <taxon>Tracheophyta</taxon>
        <taxon>Spermatophyta</taxon>
        <taxon>Magnoliopsida</taxon>
        <taxon>eudicotyledons</taxon>
        <taxon>Gunneridae</taxon>
        <taxon>Pentapetalae</taxon>
        <taxon>rosids</taxon>
        <taxon>malvids</taxon>
        <taxon>Malvales</taxon>
        <taxon>Malvaceae</taxon>
        <taxon>Grewioideae</taxon>
        <taxon>Apeibeae</taxon>
        <taxon>Corchorus</taxon>
    </lineage>
</organism>
<keyword evidence="3" id="KW-1185">Reference proteome</keyword>
<comment type="caution">
    <text evidence="2">The sequence shown here is derived from an EMBL/GenBank/DDBJ whole genome shotgun (WGS) entry which is preliminary data.</text>
</comment>
<dbReference type="AlphaFoldDB" id="A0A1R3KDM1"/>
<accession>A0A1R3KDM1</accession>